<dbReference type="SMART" id="SM00986">
    <property type="entry name" value="UDG"/>
    <property type="match status" value="1"/>
</dbReference>
<dbReference type="InterPro" id="IPR005122">
    <property type="entry name" value="Uracil-DNA_glycosylase-like"/>
</dbReference>
<keyword evidence="11" id="KW-0234">DNA repair</keyword>
<protein>
    <recommendedName>
        <fullName evidence="4">Type-4 uracil-DNA glycosylase</fullName>
        <ecNumber evidence="3">3.2.2.27</ecNumber>
    </recommendedName>
</protein>
<dbReference type="CDD" id="cd10030">
    <property type="entry name" value="UDG-F4_TTUDGA_SPO1dp_like"/>
    <property type="match status" value="1"/>
</dbReference>
<dbReference type="InterPro" id="IPR051536">
    <property type="entry name" value="UDG_Type-4/5"/>
</dbReference>
<dbReference type="SUPFAM" id="SSF52141">
    <property type="entry name" value="Uracil-DNA glycosylase-like"/>
    <property type="match status" value="1"/>
</dbReference>
<gene>
    <name evidence="14" type="ORF">DRB17_10830</name>
</gene>
<keyword evidence="6" id="KW-0479">Metal-binding</keyword>
<dbReference type="EC" id="3.2.2.27" evidence="3"/>
<sequence length="301" mass="32123">MIDERDNALAALQWLIEAGADEAIGDEAVDRYAAARAARASASRSAKPPAAGADRQGKPEPRAAQGGRQGAGPPVWQPPGGELQSAEAARGHARSLAANATTLDELRAALESFDGCPLKATATNLVFADGNPEARVMIVGEAPGAEEDRQGLPFVGTSGRLLDRMLACIGLSRQESVYITNVLFWRPPGNRTPTAAETAACLPFVERHIALKQPDYLIFCGGSSAKRLLGREEGVLKLRGHWFAYQNPDMATSVPALVTLHPAYLLRQPQQKRLAWRDVLAFKAAMDEGRDPTIGGDANPD</sequence>
<reference evidence="14 15" key="1">
    <citation type="submission" date="2018-07" db="EMBL/GenBank/DDBJ databases">
        <title>Venubactetium sediminum gen. nov., sp. nov., isolated from a marine solar saltern.</title>
        <authorList>
            <person name="Wang S."/>
        </authorList>
    </citation>
    <scope>NUCLEOTIDE SEQUENCE [LARGE SCALE GENOMIC DNA]</scope>
    <source>
        <strain evidence="14 15">WD2A32</strain>
    </source>
</reference>
<keyword evidence="9" id="KW-0408">Iron</keyword>
<evidence type="ECO:0000256" key="9">
    <source>
        <dbReference type="ARBA" id="ARBA00023004"/>
    </source>
</evidence>
<keyword evidence="15" id="KW-1185">Reference proteome</keyword>
<evidence type="ECO:0000256" key="5">
    <source>
        <dbReference type="ARBA" id="ARBA00022485"/>
    </source>
</evidence>
<name>A0A369T9G6_9PROT</name>
<evidence type="ECO:0000259" key="13">
    <source>
        <dbReference type="SMART" id="SM00986"/>
    </source>
</evidence>
<evidence type="ECO:0000256" key="7">
    <source>
        <dbReference type="ARBA" id="ARBA00022763"/>
    </source>
</evidence>
<dbReference type="GO" id="GO:0004844">
    <property type="term" value="F:uracil DNA N-glycosylase activity"/>
    <property type="evidence" value="ECO:0007669"/>
    <property type="project" value="UniProtKB-EC"/>
</dbReference>
<evidence type="ECO:0000256" key="12">
    <source>
        <dbReference type="SAM" id="MobiDB-lite"/>
    </source>
</evidence>
<organism evidence="14 15">
    <name type="scientific">Ferruginivarius sediminum</name>
    <dbReference type="NCBI Taxonomy" id="2661937"/>
    <lineage>
        <taxon>Bacteria</taxon>
        <taxon>Pseudomonadati</taxon>
        <taxon>Pseudomonadota</taxon>
        <taxon>Alphaproteobacteria</taxon>
        <taxon>Rhodospirillales</taxon>
        <taxon>Rhodospirillaceae</taxon>
        <taxon>Ferruginivarius</taxon>
    </lineage>
</organism>
<feature type="region of interest" description="Disordered" evidence="12">
    <location>
        <begin position="35"/>
        <end position="92"/>
    </location>
</feature>
<evidence type="ECO:0000256" key="3">
    <source>
        <dbReference type="ARBA" id="ARBA00012030"/>
    </source>
</evidence>
<feature type="compositionally biased region" description="Low complexity" evidence="12">
    <location>
        <begin position="35"/>
        <end position="53"/>
    </location>
</feature>
<keyword evidence="8" id="KW-0378">Hydrolase</keyword>
<dbReference type="InterPro" id="IPR005273">
    <property type="entry name" value="Ura-DNA_glyco_family4"/>
</dbReference>
<dbReference type="RefSeq" id="WP_114582213.1">
    <property type="nucleotide sequence ID" value="NZ_QPMH01000008.1"/>
</dbReference>
<dbReference type="EMBL" id="QPMH01000008">
    <property type="protein sequence ID" value="RDD61969.1"/>
    <property type="molecule type" value="Genomic_DNA"/>
</dbReference>
<dbReference type="GO" id="GO:0051539">
    <property type="term" value="F:4 iron, 4 sulfur cluster binding"/>
    <property type="evidence" value="ECO:0007669"/>
    <property type="project" value="UniProtKB-KW"/>
</dbReference>
<evidence type="ECO:0000313" key="15">
    <source>
        <dbReference type="Proteomes" id="UP000253941"/>
    </source>
</evidence>
<dbReference type="PANTHER" id="PTHR33693">
    <property type="entry name" value="TYPE-5 URACIL-DNA GLYCOSYLASE"/>
    <property type="match status" value="1"/>
</dbReference>
<evidence type="ECO:0000256" key="11">
    <source>
        <dbReference type="ARBA" id="ARBA00023204"/>
    </source>
</evidence>
<keyword evidence="5" id="KW-0004">4Fe-4S</keyword>
<keyword evidence="10" id="KW-0411">Iron-sulfur</keyword>
<dbReference type="PANTHER" id="PTHR33693:SF1">
    <property type="entry name" value="TYPE-4 URACIL-DNA GLYCOSYLASE"/>
    <property type="match status" value="1"/>
</dbReference>
<evidence type="ECO:0000256" key="2">
    <source>
        <dbReference type="ARBA" id="ARBA00006521"/>
    </source>
</evidence>
<feature type="domain" description="Uracil-DNA glycosylase-like" evidence="13">
    <location>
        <begin position="127"/>
        <end position="280"/>
    </location>
</feature>
<dbReference type="AlphaFoldDB" id="A0A369T9G6"/>
<evidence type="ECO:0000256" key="10">
    <source>
        <dbReference type="ARBA" id="ARBA00023014"/>
    </source>
</evidence>
<evidence type="ECO:0000256" key="6">
    <source>
        <dbReference type="ARBA" id="ARBA00022723"/>
    </source>
</evidence>
<keyword evidence="7" id="KW-0227">DNA damage</keyword>
<evidence type="ECO:0000256" key="4">
    <source>
        <dbReference type="ARBA" id="ARBA00019403"/>
    </source>
</evidence>
<comment type="caution">
    <text evidence="14">The sequence shown here is derived from an EMBL/GenBank/DDBJ whole genome shotgun (WGS) entry which is preliminary data.</text>
</comment>
<comment type="catalytic activity">
    <reaction evidence="1">
        <text>Hydrolyzes single-stranded DNA or mismatched double-stranded DNA and polynucleotides, releasing free uracil.</text>
        <dbReference type="EC" id="3.2.2.27"/>
    </reaction>
</comment>
<accession>A0A369T9G6</accession>
<evidence type="ECO:0000313" key="14">
    <source>
        <dbReference type="EMBL" id="RDD61969.1"/>
    </source>
</evidence>
<dbReference type="GO" id="GO:0046872">
    <property type="term" value="F:metal ion binding"/>
    <property type="evidence" value="ECO:0007669"/>
    <property type="project" value="UniProtKB-KW"/>
</dbReference>
<feature type="compositionally biased region" description="Low complexity" evidence="12">
    <location>
        <begin position="62"/>
        <end position="74"/>
    </location>
</feature>
<proteinExistence type="inferred from homology"/>
<dbReference type="NCBIfam" id="TIGR00758">
    <property type="entry name" value="UDG_fam4"/>
    <property type="match status" value="1"/>
</dbReference>
<evidence type="ECO:0000256" key="8">
    <source>
        <dbReference type="ARBA" id="ARBA00022801"/>
    </source>
</evidence>
<dbReference type="GO" id="GO:0006281">
    <property type="term" value="P:DNA repair"/>
    <property type="evidence" value="ECO:0007669"/>
    <property type="project" value="UniProtKB-KW"/>
</dbReference>
<dbReference type="Proteomes" id="UP000253941">
    <property type="component" value="Unassembled WGS sequence"/>
</dbReference>
<dbReference type="Pfam" id="PF03167">
    <property type="entry name" value="UDG"/>
    <property type="match status" value="1"/>
</dbReference>
<dbReference type="InterPro" id="IPR036895">
    <property type="entry name" value="Uracil-DNA_glycosylase-like_sf"/>
</dbReference>
<dbReference type="SMART" id="SM00987">
    <property type="entry name" value="UreE_C"/>
    <property type="match status" value="1"/>
</dbReference>
<dbReference type="Gene3D" id="3.40.470.10">
    <property type="entry name" value="Uracil-DNA glycosylase-like domain"/>
    <property type="match status" value="1"/>
</dbReference>
<evidence type="ECO:0000256" key="1">
    <source>
        <dbReference type="ARBA" id="ARBA00001400"/>
    </source>
</evidence>
<comment type="similarity">
    <text evidence="2">Belongs to the uracil-DNA glycosylase (UDG) superfamily. Type 4 (UDGa) family.</text>
</comment>